<protein>
    <recommendedName>
        <fullName evidence="3">DUF1963 domain-containing protein</fullName>
    </recommendedName>
</protein>
<reference evidence="1 2" key="1">
    <citation type="submission" date="2014-07" db="EMBL/GenBank/DDBJ databases">
        <title>Whole Genome Sequence of the Amycolatopsis methanolica 239.</title>
        <authorList>
            <person name="Tang B."/>
        </authorList>
    </citation>
    <scope>NUCLEOTIDE SEQUENCE [LARGE SCALE GENOMIC DNA]</scope>
    <source>
        <strain evidence="1 2">239</strain>
    </source>
</reference>
<dbReference type="HOGENOM" id="CLU_056726_2_0_11"/>
<dbReference type="PANTHER" id="PTHR36436">
    <property type="entry name" value="SLL5081 PROTEIN"/>
    <property type="match status" value="1"/>
</dbReference>
<accession>A0A076MMY9</accession>
<sequence length="297" mass="32341">MPTHEARLRAVARRTLPPPIAERWISMIRPAVRLRSAGRGDRVVGRLGGCPAVPHDFEWPVWPGEGSLSFVASVDCAKLPRESIDPALPADGTLLFFYFDDTLGYFDPAFPPRTVGVWAPESLTAGARVVHVPAGVPVTEREPPADIEPYDWIPLAAAHRLTGPDWSHPGFRAACRDLPAGVLSFFDDRANGDAFMGALAATVPSPAHQIGGYAFPVQDAVELGVAAAHLRADLVRDEQAWPAVQEEARRWVALAQIDSDDETGMMWGDVGRLHWLIRPAELAAGRFDAASFTWQCT</sequence>
<dbReference type="Pfam" id="PF09234">
    <property type="entry name" value="DUF1963"/>
    <property type="match status" value="1"/>
</dbReference>
<dbReference type="EMBL" id="CP009110">
    <property type="protein sequence ID" value="AIJ22044.1"/>
    <property type="molecule type" value="Genomic_DNA"/>
</dbReference>
<dbReference type="RefSeq" id="WP_017981256.1">
    <property type="nucleotide sequence ID" value="NZ_AQUL01000001.1"/>
</dbReference>
<gene>
    <name evidence="1" type="ORF">AMETH_1952</name>
</gene>
<dbReference type="STRING" id="1068978.AMETH_1952"/>
<dbReference type="AlphaFoldDB" id="A0A076MMY9"/>
<dbReference type="Proteomes" id="UP000062973">
    <property type="component" value="Chromosome"/>
</dbReference>
<proteinExistence type="predicted"/>
<dbReference type="KEGG" id="amq:AMETH_1952"/>
<dbReference type="PANTHER" id="PTHR36436:SF6">
    <property type="entry name" value="SLL5081 PROTEIN"/>
    <property type="match status" value="1"/>
</dbReference>
<name>A0A076MMY9_AMYME</name>
<dbReference type="SUPFAM" id="SSF103032">
    <property type="entry name" value="Hypothetical protein YwqG"/>
    <property type="match status" value="1"/>
</dbReference>
<dbReference type="eggNOG" id="COG3878">
    <property type="taxonomic scope" value="Bacteria"/>
</dbReference>
<dbReference type="InterPro" id="IPR015315">
    <property type="entry name" value="DUF1963"/>
</dbReference>
<keyword evidence="2" id="KW-1185">Reference proteome</keyword>
<evidence type="ECO:0000313" key="2">
    <source>
        <dbReference type="Proteomes" id="UP000062973"/>
    </source>
</evidence>
<evidence type="ECO:0000313" key="1">
    <source>
        <dbReference type="EMBL" id="AIJ22044.1"/>
    </source>
</evidence>
<organism evidence="1 2">
    <name type="scientific">Amycolatopsis methanolica 239</name>
    <dbReference type="NCBI Taxonomy" id="1068978"/>
    <lineage>
        <taxon>Bacteria</taxon>
        <taxon>Bacillati</taxon>
        <taxon>Actinomycetota</taxon>
        <taxon>Actinomycetes</taxon>
        <taxon>Pseudonocardiales</taxon>
        <taxon>Pseudonocardiaceae</taxon>
        <taxon>Amycolatopsis</taxon>
        <taxon>Amycolatopsis methanolica group</taxon>
    </lineage>
</organism>
<dbReference type="OrthoDB" id="4775619at2"/>
<dbReference type="Gene3D" id="2.30.320.10">
    <property type="entry name" value="YwqG-like"/>
    <property type="match status" value="1"/>
</dbReference>
<dbReference type="InterPro" id="IPR035948">
    <property type="entry name" value="YwqG-like_sf"/>
</dbReference>
<dbReference type="PATRIC" id="fig|1068978.7.peg.2069"/>
<evidence type="ECO:0008006" key="3">
    <source>
        <dbReference type="Google" id="ProtNLM"/>
    </source>
</evidence>